<keyword evidence="6" id="KW-0051">Antiviral defense</keyword>
<name>A0A1F5WB24_9BACT</name>
<evidence type="ECO:0000259" key="7">
    <source>
        <dbReference type="Pfam" id="PF20803"/>
    </source>
</evidence>
<evidence type="ECO:0000256" key="4">
    <source>
        <dbReference type="ARBA" id="ARBA00022801"/>
    </source>
</evidence>
<dbReference type="GO" id="GO:0004521">
    <property type="term" value="F:RNA endonuclease activity"/>
    <property type="evidence" value="ECO:0007669"/>
    <property type="project" value="InterPro"/>
</dbReference>
<dbReference type="AlphaFoldDB" id="A0A1F5WB24"/>
<dbReference type="NCBIfam" id="TIGR01573">
    <property type="entry name" value="cas2"/>
    <property type="match status" value="1"/>
</dbReference>
<evidence type="ECO:0000313" key="9">
    <source>
        <dbReference type="Proteomes" id="UP000178743"/>
    </source>
</evidence>
<evidence type="ECO:0000256" key="1">
    <source>
        <dbReference type="ARBA" id="ARBA00022722"/>
    </source>
</evidence>
<dbReference type="EMBL" id="MFHP01000006">
    <property type="protein sequence ID" value="OGF72858.1"/>
    <property type="molecule type" value="Genomic_DNA"/>
</dbReference>
<accession>A0A1F5WB24</accession>
<keyword evidence="3 8" id="KW-0255">Endonuclease</keyword>
<evidence type="ECO:0000256" key="3">
    <source>
        <dbReference type="ARBA" id="ARBA00022759"/>
    </source>
</evidence>
<dbReference type="InterPro" id="IPR048846">
    <property type="entry name" value="PaaX-like_central"/>
</dbReference>
<organism evidence="8 9">
    <name type="scientific">Candidatus Giovannonibacteria bacterium RIFCSPHIGHO2_02_FULL_45_40</name>
    <dbReference type="NCBI Taxonomy" id="1798337"/>
    <lineage>
        <taxon>Bacteria</taxon>
        <taxon>Candidatus Giovannoniibacteriota</taxon>
    </lineage>
</organism>
<evidence type="ECO:0000256" key="6">
    <source>
        <dbReference type="ARBA" id="ARBA00023118"/>
    </source>
</evidence>
<sequence length="202" mass="24057">MQIGFTRVIIKFMARRSRYSEIRLGPTAQKVLVLLFGGLALGLTSSPDRYFRIIRTIRKDFEKINRYALHRTIRNLYRSKLVNVKENADDTVTLVLTDKGRVKALTYNIENVNVPDMKRWDKQWRVVMFDIPERYKKPRDALSKTLKKAGFYKFQKSVFVHPFECKNEVDFVVEFFNLRPYVRYMLASHIDNELDIKQHFNL</sequence>
<keyword evidence="1" id="KW-0540">Nuclease</keyword>
<dbReference type="SUPFAM" id="SSF143430">
    <property type="entry name" value="TTP0101/SSO1404-like"/>
    <property type="match status" value="1"/>
</dbReference>
<evidence type="ECO:0000256" key="5">
    <source>
        <dbReference type="ARBA" id="ARBA00022842"/>
    </source>
</evidence>
<dbReference type="Pfam" id="PF20803">
    <property type="entry name" value="PaaX_M"/>
    <property type="match status" value="1"/>
</dbReference>
<gene>
    <name evidence="8" type="ORF">A3C05_02025</name>
</gene>
<protein>
    <submittedName>
        <fullName evidence="8">CRISPR-associated endonuclease Cas2</fullName>
    </submittedName>
</protein>
<dbReference type="Proteomes" id="UP000178743">
    <property type="component" value="Unassembled WGS sequence"/>
</dbReference>
<dbReference type="InterPro" id="IPR021127">
    <property type="entry name" value="CRISPR_associated_Cas2"/>
</dbReference>
<comment type="caution">
    <text evidence="8">The sequence shown here is derived from an EMBL/GenBank/DDBJ whole genome shotgun (WGS) entry which is preliminary data.</text>
</comment>
<dbReference type="Gene3D" id="3.30.70.2650">
    <property type="match status" value="1"/>
</dbReference>
<proteinExistence type="predicted"/>
<keyword evidence="5" id="KW-0460">Magnesium</keyword>
<keyword evidence="2" id="KW-0479">Metal-binding</keyword>
<dbReference type="GO" id="GO:0043571">
    <property type="term" value="P:maintenance of CRISPR repeat elements"/>
    <property type="evidence" value="ECO:0007669"/>
    <property type="project" value="InterPro"/>
</dbReference>
<reference evidence="8 9" key="1">
    <citation type="journal article" date="2016" name="Nat. Commun.">
        <title>Thousands of microbial genomes shed light on interconnected biogeochemical processes in an aquifer system.</title>
        <authorList>
            <person name="Anantharaman K."/>
            <person name="Brown C.T."/>
            <person name="Hug L.A."/>
            <person name="Sharon I."/>
            <person name="Castelle C.J."/>
            <person name="Probst A.J."/>
            <person name="Thomas B.C."/>
            <person name="Singh A."/>
            <person name="Wilkins M.J."/>
            <person name="Karaoz U."/>
            <person name="Brodie E.L."/>
            <person name="Williams K.H."/>
            <person name="Hubbard S.S."/>
            <person name="Banfield J.F."/>
        </authorList>
    </citation>
    <scope>NUCLEOTIDE SEQUENCE [LARGE SCALE GENOMIC DNA]</scope>
</reference>
<evidence type="ECO:0000313" key="8">
    <source>
        <dbReference type="EMBL" id="OGF72858.1"/>
    </source>
</evidence>
<feature type="domain" description="Transcriptional repressor PaaX-like central Cas2-like" evidence="7">
    <location>
        <begin position="118"/>
        <end position="192"/>
    </location>
</feature>
<evidence type="ECO:0000256" key="2">
    <source>
        <dbReference type="ARBA" id="ARBA00022723"/>
    </source>
</evidence>
<keyword evidence="4" id="KW-0378">Hydrolase</keyword>